<dbReference type="RefSeq" id="WP_087552813.1">
    <property type="nucleotide sequence ID" value="NZ_CP033133.1"/>
</dbReference>
<dbReference type="GO" id="GO:0004115">
    <property type="term" value="F:3',5'-cyclic-AMP phosphodiesterase activity"/>
    <property type="evidence" value="ECO:0007669"/>
    <property type="project" value="UniProtKB-EC"/>
</dbReference>
<comment type="similarity">
    <text evidence="4">Belongs to the cyclic nucleotide phosphodiesterase class-III family.</text>
</comment>
<reference evidence="6 7" key="1">
    <citation type="submission" date="2018-10" db="EMBL/GenBank/DDBJ databases">
        <title>The complete genome of Acinetobacter wuhouensis strain WCHAW010062.</title>
        <authorList>
            <person name="Hu Y."/>
            <person name="Long H."/>
            <person name="Feng Y."/>
            <person name="Zong Z."/>
        </authorList>
    </citation>
    <scope>NUCLEOTIDE SEQUENCE [LARGE SCALE GENOMIC DNA]</scope>
    <source>
        <strain evidence="6 7">WCHAW010062</strain>
    </source>
</reference>
<keyword evidence="2 6" id="KW-0378">Hydrolase</keyword>
<dbReference type="AlphaFoldDB" id="A0A3G2SYI8"/>
<keyword evidence="3" id="KW-0408">Iron</keyword>
<dbReference type="NCBIfam" id="NF008359">
    <property type="entry name" value="PRK11148.1"/>
    <property type="match status" value="1"/>
</dbReference>
<dbReference type="InterPro" id="IPR050884">
    <property type="entry name" value="CNP_phosphodiesterase-III"/>
</dbReference>
<dbReference type="Gene3D" id="3.60.21.10">
    <property type="match status" value="1"/>
</dbReference>
<dbReference type="PANTHER" id="PTHR42988">
    <property type="entry name" value="PHOSPHOHYDROLASE"/>
    <property type="match status" value="1"/>
</dbReference>
<dbReference type="Pfam" id="PF00149">
    <property type="entry name" value="Metallophos"/>
    <property type="match status" value="1"/>
</dbReference>
<evidence type="ECO:0000313" key="6">
    <source>
        <dbReference type="EMBL" id="AYO52949.1"/>
    </source>
</evidence>
<proteinExistence type="inferred from homology"/>
<dbReference type="InterPro" id="IPR026575">
    <property type="entry name" value="GpdQ/CpdA-like"/>
</dbReference>
<organism evidence="6 7">
    <name type="scientific">Acinetobacter wuhouensis</name>
    <dbReference type="NCBI Taxonomy" id="1879050"/>
    <lineage>
        <taxon>Bacteria</taxon>
        <taxon>Pseudomonadati</taxon>
        <taxon>Pseudomonadota</taxon>
        <taxon>Gammaproteobacteria</taxon>
        <taxon>Moraxellales</taxon>
        <taxon>Moraxellaceae</taxon>
        <taxon>Acinetobacter</taxon>
    </lineage>
</organism>
<dbReference type="InterPro" id="IPR029052">
    <property type="entry name" value="Metallo-depent_PP-like"/>
</dbReference>
<dbReference type="EC" id="3.1.4.53" evidence="6"/>
<evidence type="ECO:0000256" key="4">
    <source>
        <dbReference type="ARBA" id="ARBA00025742"/>
    </source>
</evidence>
<accession>A0A3G2SYI8</accession>
<dbReference type="PANTHER" id="PTHR42988:SF2">
    <property type="entry name" value="CYCLIC NUCLEOTIDE PHOSPHODIESTERASE CBUA0032-RELATED"/>
    <property type="match status" value="1"/>
</dbReference>
<evidence type="ECO:0000256" key="3">
    <source>
        <dbReference type="ARBA" id="ARBA00023004"/>
    </source>
</evidence>
<dbReference type="CDD" id="cd07402">
    <property type="entry name" value="MPP_GpdQ"/>
    <property type="match status" value="1"/>
</dbReference>
<evidence type="ECO:0000259" key="5">
    <source>
        <dbReference type="Pfam" id="PF00149"/>
    </source>
</evidence>
<gene>
    <name evidence="6" type="ORF">CDG68_04375</name>
</gene>
<evidence type="ECO:0000256" key="1">
    <source>
        <dbReference type="ARBA" id="ARBA00022723"/>
    </source>
</evidence>
<feature type="domain" description="Calcineurin-like phosphoesterase" evidence="5">
    <location>
        <begin position="17"/>
        <end position="202"/>
    </location>
</feature>
<keyword evidence="1" id="KW-0479">Metal-binding</keyword>
<evidence type="ECO:0000256" key="2">
    <source>
        <dbReference type="ARBA" id="ARBA00022801"/>
    </source>
</evidence>
<dbReference type="SUPFAM" id="SSF56300">
    <property type="entry name" value="Metallo-dependent phosphatases"/>
    <property type="match status" value="1"/>
</dbReference>
<dbReference type="InterPro" id="IPR004843">
    <property type="entry name" value="Calcineurin-like_PHP"/>
</dbReference>
<dbReference type="Proteomes" id="UP000279962">
    <property type="component" value="Chromosome"/>
</dbReference>
<name>A0A3G2SYI8_9GAMM</name>
<dbReference type="EMBL" id="CP033133">
    <property type="protein sequence ID" value="AYO52949.1"/>
    <property type="molecule type" value="Genomic_DNA"/>
</dbReference>
<evidence type="ECO:0000313" key="7">
    <source>
        <dbReference type="Proteomes" id="UP000279962"/>
    </source>
</evidence>
<protein>
    <submittedName>
        <fullName evidence="6">3',5'-cyclic-AMP phosphodiesterase</fullName>
        <ecNumber evidence="6">3.1.4.53</ecNumber>
    </submittedName>
</protein>
<sequence>MNAEKLQLTEFHKDRVIIQITDTHLMDRPEAEFVGINPEENFHAVMDDIKQQYPHIDAIVHTGDLAQAAFPETYDRYINYMKGFGVDFYHIPGNHDNLRFFPFHTPEPRPAVVSIGQWRIILLNSAVSGQTDGRIQNEQLLELKKILAQLQDCFVIIACHHNPFEMRSKWLDQHKLKNADELKAVLEPFQNIKALIHGHVHQESFNEWNGIPFISTPATCVQFKPLSQEFAFDQIAPGYRCLHLKASGEFETVVHRLKNFKVTINEEISGY</sequence>
<dbReference type="GO" id="GO:0046872">
    <property type="term" value="F:metal ion binding"/>
    <property type="evidence" value="ECO:0007669"/>
    <property type="project" value="UniProtKB-KW"/>
</dbReference>